<keyword evidence="1" id="KW-0732">Signal</keyword>
<dbReference type="InParanoid" id="A0A2G5F198"/>
<organism evidence="3 4">
    <name type="scientific">Aquilegia coerulea</name>
    <name type="common">Rocky mountain columbine</name>
    <dbReference type="NCBI Taxonomy" id="218851"/>
    <lineage>
        <taxon>Eukaryota</taxon>
        <taxon>Viridiplantae</taxon>
        <taxon>Streptophyta</taxon>
        <taxon>Embryophyta</taxon>
        <taxon>Tracheophyta</taxon>
        <taxon>Spermatophyta</taxon>
        <taxon>Magnoliopsida</taxon>
        <taxon>Ranunculales</taxon>
        <taxon>Ranunculaceae</taxon>
        <taxon>Thalictroideae</taxon>
        <taxon>Aquilegia</taxon>
    </lineage>
</organism>
<evidence type="ECO:0000313" key="4">
    <source>
        <dbReference type="Proteomes" id="UP000230069"/>
    </source>
</evidence>
<dbReference type="InterPro" id="IPR039307">
    <property type="entry name" value="LORELEI-like"/>
</dbReference>
<gene>
    <name evidence="3" type="ORF">AQUCO_00200052v1</name>
</gene>
<reference evidence="3 4" key="1">
    <citation type="submission" date="2017-09" db="EMBL/GenBank/DDBJ databases">
        <title>WGS assembly of Aquilegia coerulea Goldsmith.</title>
        <authorList>
            <person name="Hodges S."/>
            <person name="Kramer E."/>
            <person name="Nordborg M."/>
            <person name="Tomkins J."/>
            <person name="Borevitz J."/>
            <person name="Derieg N."/>
            <person name="Yan J."/>
            <person name="Mihaltcheva S."/>
            <person name="Hayes R.D."/>
            <person name="Rokhsar D."/>
        </authorList>
    </citation>
    <scope>NUCLEOTIDE SEQUENCE [LARGE SCALE GENOMIC DNA]</scope>
    <source>
        <strain evidence="4">cv. Goldsmith</strain>
    </source>
</reference>
<feature type="chain" id="PRO_5013922365" description="GPI-anchored protein LLG1-like domain-containing protein" evidence="1">
    <location>
        <begin position="21"/>
        <end position="164"/>
    </location>
</feature>
<dbReference type="AlphaFoldDB" id="A0A2G5F198"/>
<accession>A0A2G5F198</accession>
<dbReference type="PANTHER" id="PTHR31533:SF35">
    <property type="entry name" value="GPI-ANCHORED PROTEIN LLG2-RELATED"/>
    <property type="match status" value="1"/>
</dbReference>
<feature type="domain" description="GPI-anchored protein LLG1-like" evidence="2">
    <location>
        <begin position="48"/>
        <end position="125"/>
    </location>
</feature>
<evidence type="ECO:0000259" key="2">
    <source>
        <dbReference type="Pfam" id="PF26578"/>
    </source>
</evidence>
<protein>
    <recommendedName>
        <fullName evidence="2">GPI-anchored protein LLG1-like domain-containing protein</fullName>
    </recommendedName>
</protein>
<keyword evidence="4" id="KW-1185">Reference proteome</keyword>
<dbReference type="OrthoDB" id="585255at2759"/>
<name>A0A2G5F198_AQUCA</name>
<feature type="signal peptide" evidence="1">
    <location>
        <begin position="1"/>
        <end position="20"/>
    </location>
</feature>
<dbReference type="STRING" id="218851.A0A2G5F198"/>
<dbReference type="InterPro" id="IPR058888">
    <property type="entry name" value="LLG1-like"/>
</dbReference>
<dbReference type="Proteomes" id="UP000230069">
    <property type="component" value="Unassembled WGS sequence"/>
</dbReference>
<dbReference type="PANTHER" id="PTHR31533">
    <property type="entry name" value="GPI-ANCHORED PROTEIN LLG1-RELATED-RELATED"/>
    <property type="match status" value="1"/>
</dbReference>
<dbReference type="EMBL" id="KZ305019">
    <property type="protein sequence ID" value="PIA61788.1"/>
    <property type="molecule type" value="Genomic_DNA"/>
</dbReference>
<evidence type="ECO:0000256" key="1">
    <source>
        <dbReference type="SAM" id="SignalP"/>
    </source>
</evidence>
<dbReference type="Pfam" id="PF26578">
    <property type="entry name" value="LLG1"/>
    <property type="match status" value="1"/>
</dbReference>
<dbReference type="FunCoup" id="A0A2G5F198">
    <property type="interactions" value="1183"/>
</dbReference>
<proteinExistence type="predicted"/>
<sequence length="164" mass="17951">MALLNQLFFVFFFLCGFAAASSSSSSDSNNYYGSTGRTLLQTKTACKVNFEFADYSVITTQCKGPNYPAEQCCDAFKKFACPYADDINDEKSDCASTMFSYINLYGKYPPGLFASECRDDKQGLNCDKYLNETSSDSKSAGYVAQTSSPYLLAAVSLVLLAHVL</sequence>
<evidence type="ECO:0000313" key="3">
    <source>
        <dbReference type="EMBL" id="PIA61788.1"/>
    </source>
</evidence>